<feature type="transmembrane region" description="Helical" evidence="1">
    <location>
        <begin position="76"/>
        <end position="103"/>
    </location>
</feature>
<feature type="transmembrane region" description="Helical" evidence="1">
    <location>
        <begin position="123"/>
        <end position="150"/>
    </location>
</feature>
<protein>
    <submittedName>
        <fullName evidence="3">Uncharacterized protein</fullName>
    </submittedName>
</protein>
<keyword evidence="1" id="KW-1133">Transmembrane helix</keyword>
<dbReference type="WBParaSite" id="ACRNAN_scaffold15262.g19196.t1">
    <property type="protein sequence ID" value="ACRNAN_scaffold15262.g19196.t1"/>
    <property type="gene ID" value="ACRNAN_scaffold15262.g19196"/>
</dbReference>
<accession>A0A914CWR9</accession>
<keyword evidence="2" id="KW-1185">Reference proteome</keyword>
<evidence type="ECO:0000256" key="1">
    <source>
        <dbReference type="SAM" id="Phobius"/>
    </source>
</evidence>
<sequence length="178" mass="19817">MNLLGRFVIVGTKAEPIPTGALIIGYLALILGIIGLLTSVTKGNGQGIVSNVLSVIIGGCILYADKSHKPIGYLPYLIVTAIGISISTVFIALFVIMAIFGLYSEKIDPERHYYAWEDLQRSFSIAMSQMLFVMAAVMAFVECIAIWFWMVVYRAYQHMKGVEEYDRGQTYQVKFNDV</sequence>
<reference evidence="3" key="1">
    <citation type="submission" date="2022-11" db="UniProtKB">
        <authorList>
            <consortium name="WormBaseParasite"/>
        </authorList>
    </citation>
    <scope>IDENTIFICATION</scope>
</reference>
<proteinExistence type="predicted"/>
<feature type="transmembrane region" description="Helical" evidence="1">
    <location>
        <begin position="47"/>
        <end position="64"/>
    </location>
</feature>
<name>A0A914CWR9_9BILA</name>
<evidence type="ECO:0000313" key="2">
    <source>
        <dbReference type="Proteomes" id="UP000887540"/>
    </source>
</evidence>
<evidence type="ECO:0000313" key="3">
    <source>
        <dbReference type="WBParaSite" id="ACRNAN_scaffold15262.g19196.t1"/>
    </source>
</evidence>
<dbReference type="AlphaFoldDB" id="A0A914CWR9"/>
<feature type="transmembrane region" description="Helical" evidence="1">
    <location>
        <begin position="21"/>
        <end position="41"/>
    </location>
</feature>
<dbReference type="Proteomes" id="UP000887540">
    <property type="component" value="Unplaced"/>
</dbReference>
<keyword evidence="1" id="KW-0472">Membrane</keyword>
<keyword evidence="1" id="KW-0812">Transmembrane</keyword>
<organism evidence="2 3">
    <name type="scientific">Acrobeloides nanus</name>
    <dbReference type="NCBI Taxonomy" id="290746"/>
    <lineage>
        <taxon>Eukaryota</taxon>
        <taxon>Metazoa</taxon>
        <taxon>Ecdysozoa</taxon>
        <taxon>Nematoda</taxon>
        <taxon>Chromadorea</taxon>
        <taxon>Rhabditida</taxon>
        <taxon>Tylenchina</taxon>
        <taxon>Cephalobomorpha</taxon>
        <taxon>Cephaloboidea</taxon>
        <taxon>Cephalobidae</taxon>
        <taxon>Acrobeloides</taxon>
    </lineage>
</organism>